<organism evidence="2 3">
    <name type="scientific">Endobacter medicaginis</name>
    <dbReference type="NCBI Taxonomy" id="1181271"/>
    <lineage>
        <taxon>Bacteria</taxon>
        <taxon>Pseudomonadati</taxon>
        <taxon>Pseudomonadota</taxon>
        <taxon>Alphaproteobacteria</taxon>
        <taxon>Acetobacterales</taxon>
        <taxon>Acetobacteraceae</taxon>
        <taxon>Endobacter</taxon>
    </lineage>
</organism>
<gene>
    <name evidence="2" type="ORF">HUK83_17655</name>
</gene>
<evidence type="ECO:0000259" key="1">
    <source>
        <dbReference type="Pfam" id="PF02771"/>
    </source>
</evidence>
<feature type="non-terminal residue" evidence="2">
    <location>
        <position position="139"/>
    </location>
</feature>
<evidence type="ECO:0000313" key="3">
    <source>
        <dbReference type="Proteomes" id="UP000565205"/>
    </source>
</evidence>
<dbReference type="Proteomes" id="UP000565205">
    <property type="component" value="Unassembled WGS sequence"/>
</dbReference>
<dbReference type="AlphaFoldDB" id="A0A850NXH9"/>
<feature type="domain" description="Acyl-CoA dehydrogenase/oxidase N-terminal" evidence="1">
    <location>
        <begin position="21"/>
        <end position="96"/>
    </location>
</feature>
<dbReference type="InterPro" id="IPR013786">
    <property type="entry name" value="AcylCoA_DH/ox_N"/>
</dbReference>
<dbReference type="InterPro" id="IPR037069">
    <property type="entry name" value="AcylCoA_DH/ox_N_sf"/>
</dbReference>
<dbReference type="InterPro" id="IPR009100">
    <property type="entry name" value="AcylCoA_DH/oxidase_NM_dom_sf"/>
</dbReference>
<name>A0A850NXH9_9PROT</name>
<dbReference type="GO" id="GO:0050660">
    <property type="term" value="F:flavin adenine dinucleotide binding"/>
    <property type="evidence" value="ECO:0007669"/>
    <property type="project" value="InterPro"/>
</dbReference>
<accession>A0A850NXH9</accession>
<dbReference type="Gene3D" id="1.10.540.10">
    <property type="entry name" value="Acyl-CoA dehydrogenase/oxidase, N-terminal domain"/>
    <property type="match status" value="1"/>
</dbReference>
<dbReference type="Pfam" id="PF02771">
    <property type="entry name" value="Acyl-CoA_dh_N"/>
    <property type="match status" value="1"/>
</dbReference>
<dbReference type="EMBL" id="JABXXQ010000674">
    <property type="protein sequence ID" value="NVN32152.1"/>
    <property type="molecule type" value="Genomic_DNA"/>
</dbReference>
<dbReference type="SUPFAM" id="SSF56645">
    <property type="entry name" value="Acyl-CoA dehydrogenase NM domain-like"/>
    <property type="match status" value="1"/>
</dbReference>
<proteinExistence type="predicted"/>
<evidence type="ECO:0000313" key="2">
    <source>
        <dbReference type="EMBL" id="NVN32152.1"/>
    </source>
</evidence>
<sequence>MDGQSTRIAVDEAQDDDRIDAALAVLRPRFAARAAGYDRSGEIAFDNLAELREAGLLALALPRAHGGRAIGLRRISTIVADVARGDPSTALILAMQYLQSGSVGRSAAWDDAVKAELFASIRDEGALVNALRVEPELGT</sequence>
<dbReference type="RefSeq" id="WP_176626884.1">
    <property type="nucleotide sequence ID" value="NZ_JABXXQ010000674.1"/>
</dbReference>
<reference evidence="2 3" key="1">
    <citation type="submission" date="2020-06" db="EMBL/GenBank/DDBJ databases">
        <title>Description of novel acetic acid bacteria.</title>
        <authorList>
            <person name="Sombolestani A."/>
        </authorList>
    </citation>
    <scope>NUCLEOTIDE SEQUENCE [LARGE SCALE GENOMIC DNA]</scope>
    <source>
        <strain evidence="2 3">LMG 26838</strain>
    </source>
</reference>
<comment type="caution">
    <text evidence="2">The sequence shown here is derived from an EMBL/GenBank/DDBJ whole genome shotgun (WGS) entry which is preliminary data.</text>
</comment>
<dbReference type="GO" id="GO:0016627">
    <property type="term" value="F:oxidoreductase activity, acting on the CH-CH group of donors"/>
    <property type="evidence" value="ECO:0007669"/>
    <property type="project" value="InterPro"/>
</dbReference>
<protein>
    <submittedName>
        <fullName evidence="2">Acyl-CoA dehydrogenase family protein</fullName>
    </submittedName>
</protein>